<gene>
    <name evidence="4" type="ORF">PQU95_09095</name>
</gene>
<name>A0ABT5IYK7_9NEIS</name>
<evidence type="ECO:0000259" key="3">
    <source>
        <dbReference type="Pfam" id="PF00497"/>
    </source>
</evidence>
<dbReference type="Proteomes" id="UP001219956">
    <property type="component" value="Unassembled WGS sequence"/>
</dbReference>
<dbReference type="InterPro" id="IPR001638">
    <property type="entry name" value="Solute-binding_3/MltF_N"/>
</dbReference>
<evidence type="ECO:0000256" key="1">
    <source>
        <dbReference type="ARBA" id="ARBA00022729"/>
    </source>
</evidence>
<dbReference type="Pfam" id="PF00497">
    <property type="entry name" value="SBP_bac_3"/>
    <property type="match status" value="1"/>
</dbReference>
<protein>
    <submittedName>
        <fullName evidence="4">Transporter substrate-binding domain-containing protein</fullName>
    </submittedName>
</protein>
<feature type="signal peptide" evidence="2">
    <location>
        <begin position="1"/>
        <end position="24"/>
    </location>
</feature>
<dbReference type="PANTHER" id="PTHR35936">
    <property type="entry name" value="MEMBRANE-BOUND LYTIC MUREIN TRANSGLYCOSYLASE F"/>
    <property type="match status" value="1"/>
</dbReference>
<proteinExistence type="predicted"/>
<evidence type="ECO:0000256" key="2">
    <source>
        <dbReference type="SAM" id="SignalP"/>
    </source>
</evidence>
<evidence type="ECO:0000313" key="5">
    <source>
        <dbReference type="Proteomes" id="UP001219956"/>
    </source>
</evidence>
<dbReference type="SUPFAM" id="SSF53850">
    <property type="entry name" value="Periplasmic binding protein-like II"/>
    <property type="match status" value="1"/>
</dbReference>
<keyword evidence="5" id="KW-1185">Reference proteome</keyword>
<reference evidence="4 5" key="1">
    <citation type="submission" date="2023-01" db="EMBL/GenBank/DDBJ databases">
        <title>Novel species of the genus Vogesella isolated from rivers.</title>
        <authorList>
            <person name="Lu H."/>
        </authorList>
    </citation>
    <scope>NUCLEOTIDE SEQUENCE [LARGE SCALE GENOMIC DNA]</scope>
    <source>
        <strain evidence="4 5">DC21W</strain>
    </source>
</reference>
<accession>A0ABT5IYK7</accession>
<comment type="caution">
    <text evidence="4">The sequence shown here is derived from an EMBL/GenBank/DDBJ whole genome shotgun (WGS) entry which is preliminary data.</text>
</comment>
<dbReference type="RefSeq" id="WP_272751693.1">
    <property type="nucleotide sequence ID" value="NZ_JAQQLF010000010.1"/>
</dbReference>
<feature type="domain" description="Solute-binding protein family 3/N-terminal" evidence="3">
    <location>
        <begin position="32"/>
        <end position="251"/>
    </location>
</feature>
<dbReference type="Gene3D" id="3.40.190.10">
    <property type="entry name" value="Periplasmic binding protein-like II"/>
    <property type="match status" value="2"/>
</dbReference>
<sequence length="262" mass="29502">MGVPLASCAFAVFTLVFSAREACAIDAPALRYSGNPDYPPYHWCHDHRSFTGASVEQLQRILPARVKLLPQLYPWKRVLQRAENGQIDIILPLRINADRARYLRFSQTPAFENPIAVFVRKDKHILYDGWHSLKSYRGGISLGDIFGDGFDEYLAAYLTVETASDMASNFRKLELGRIDYFVTGRYVGMAYLKKRQLADIITDLPNPVSVSKIHIGFGKFVPDDVINDIDKALRKMADSGASTALLKKWVNIYAESKGSDCF</sequence>
<organism evidence="4 5">
    <name type="scientific">Vogesella aquatica</name>
    <dbReference type="NCBI Taxonomy" id="2984206"/>
    <lineage>
        <taxon>Bacteria</taxon>
        <taxon>Pseudomonadati</taxon>
        <taxon>Pseudomonadota</taxon>
        <taxon>Betaproteobacteria</taxon>
        <taxon>Neisseriales</taxon>
        <taxon>Chromobacteriaceae</taxon>
        <taxon>Vogesella</taxon>
    </lineage>
</organism>
<evidence type="ECO:0000313" key="4">
    <source>
        <dbReference type="EMBL" id="MDC7717365.1"/>
    </source>
</evidence>
<dbReference type="PANTHER" id="PTHR35936:SF35">
    <property type="entry name" value="L-CYSTINE-BINDING PROTEIN TCYJ"/>
    <property type="match status" value="1"/>
</dbReference>
<keyword evidence="1 2" id="KW-0732">Signal</keyword>
<dbReference type="EMBL" id="JAQQLF010000010">
    <property type="protein sequence ID" value="MDC7717365.1"/>
    <property type="molecule type" value="Genomic_DNA"/>
</dbReference>
<feature type="chain" id="PRO_5045447650" evidence="2">
    <location>
        <begin position="25"/>
        <end position="262"/>
    </location>
</feature>